<feature type="transmembrane region" description="Helical" evidence="21">
    <location>
        <begin position="222"/>
        <end position="243"/>
    </location>
</feature>
<keyword evidence="6" id="KW-1003">Cell membrane</keyword>
<feature type="transmembrane region" description="Helical" evidence="21">
    <location>
        <begin position="357"/>
        <end position="374"/>
    </location>
</feature>
<dbReference type="InterPro" id="IPR028325">
    <property type="entry name" value="VG_K_chnl"/>
</dbReference>
<keyword evidence="8" id="KW-0597">Phosphoprotein</keyword>
<evidence type="ECO:0000256" key="7">
    <source>
        <dbReference type="ARBA" id="ARBA00022538"/>
    </source>
</evidence>
<feature type="compositionally biased region" description="Polar residues" evidence="20">
    <location>
        <begin position="625"/>
        <end position="637"/>
    </location>
</feature>
<comment type="subcellular location">
    <subcellularLocation>
        <location evidence="2">Cell membrane</location>
    </subcellularLocation>
    <subcellularLocation>
        <location evidence="3">Cell projection</location>
        <location evidence="3">Dendrite</location>
    </subcellularLocation>
    <subcellularLocation>
        <location evidence="1">Membrane</location>
        <topology evidence="1">Multi-pass membrane protein</topology>
    </subcellularLocation>
    <subcellularLocation>
        <location evidence="4">Perikaryon</location>
    </subcellularLocation>
</comment>
<comment type="caution">
    <text evidence="23">The sequence shown here is derived from an EMBL/GenBank/DDBJ whole genome shotgun (WGS) entry which is preliminary data.</text>
</comment>
<feature type="transmembrane region" description="Helical" evidence="21">
    <location>
        <begin position="184"/>
        <end position="202"/>
    </location>
</feature>
<evidence type="ECO:0000256" key="9">
    <source>
        <dbReference type="ARBA" id="ARBA00022692"/>
    </source>
</evidence>
<dbReference type="SUPFAM" id="SSF54695">
    <property type="entry name" value="POZ domain"/>
    <property type="match status" value="1"/>
</dbReference>
<evidence type="ECO:0000256" key="19">
    <source>
        <dbReference type="SAM" id="Coils"/>
    </source>
</evidence>
<keyword evidence="13 21" id="KW-1133">Transmembrane helix</keyword>
<keyword evidence="24" id="KW-1185">Reference proteome</keyword>
<dbReference type="Gene3D" id="1.10.287.70">
    <property type="match status" value="1"/>
</dbReference>
<evidence type="ECO:0000256" key="21">
    <source>
        <dbReference type="SAM" id="Phobius"/>
    </source>
</evidence>
<evidence type="ECO:0000256" key="14">
    <source>
        <dbReference type="ARBA" id="ARBA00023065"/>
    </source>
</evidence>
<evidence type="ECO:0000313" key="24">
    <source>
        <dbReference type="Proteomes" id="UP001460270"/>
    </source>
</evidence>
<dbReference type="AlphaFoldDB" id="A0AAW0PHP6"/>
<dbReference type="Gene3D" id="3.30.710.10">
    <property type="entry name" value="Potassium Channel Kv1.1, Chain A"/>
    <property type="match status" value="1"/>
</dbReference>
<name>A0AAW0PHP6_9GOBI</name>
<evidence type="ECO:0000256" key="2">
    <source>
        <dbReference type="ARBA" id="ARBA00004236"/>
    </source>
</evidence>
<feature type="compositionally biased region" description="Polar residues" evidence="20">
    <location>
        <begin position="486"/>
        <end position="514"/>
    </location>
</feature>
<dbReference type="InterPro" id="IPR027359">
    <property type="entry name" value="Volt_channel_dom_sf"/>
</dbReference>
<evidence type="ECO:0000259" key="22">
    <source>
        <dbReference type="SMART" id="SM00225"/>
    </source>
</evidence>
<dbReference type="InterPro" id="IPR011333">
    <property type="entry name" value="SKP1/BTB/POZ_sf"/>
</dbReference>
<keyword evidence="12" id="KW-0630">Potassium</keyword>
<evidence type="ECO:0000313" key="23">
    <source>
        <dbReference type="EMBL" id="KAK7916703.1"/>
    </source>
</evidence>
<dbReference type="SMART" id="SM00225">
    <property type="entry name" value="BTB"/>
    <property type="match status" value="1"/>
</dbReference>
<keyword evidence="19" id="KW-0175">Coiled coil</keyword>
<dbReference type="GO" id="GO:0051260">
    <property type="term" value="P:protein homooligomerization"/>
    <property type="evidence" value="ECO:0007669"/>
    <property type="project" value="InterPro"/>
</dbReference>
<dbReference type="EMBL" id="JBBPFD010000008">
    <property type="protein sequence ID" value="KAK7916703.1"/>
    <property type="molecule type" value="Genomic_DNA"/>
</dbReference>
<dbReference type="Proteomes" id="UP001460270">
    <property type="component" value="Unassembled WGS sequence"/>
</dbReference>
<dbReference type="Pfam" id="PF03521">
    <property type="entry name" value="Kv2channel"/>
    <property type="match status" value="1"/>
</dbReference>
<evidence type="ECO:0000256" key="4">
    <source>
        <dbReference type="ARBA" id="ARBA00004484"/>
    </source>
</evidence>
<dbReference type="InterPro" id="IPR003973">
    <property type="entry name" value="K_chnl_volt-dep_Kv2"/>
</dbReference>
<dbReference type="InterPro" id="IPR003968">
    <property type="entry name" value="K_chnl_volt-dep_Kv"/>
</dbReference>
<dbReference type="Gene3D" id="1.20.120.350">
    <property type="entry name" value="Voltage-gated potassium channels. Chain C"/>
    <property type="match status" value="1"/>
</dbReference>
<dbReference type="InterPro" id="IPR000210">
    <property type="entry name" value="BTB/POZ_dom"/>
</dbReference>
<feature type="region of interest" description="Disordered" evidence="20">
    <location>
        <begin position="528"/>
        <end position="553"/>
    </location>
</feature>
<keyword evidence="7" id="KW-0633">Potassium transport</keyword>
<dbReference type="PANTHER" id="PTHR11537:SF63">
    <property type="entry name" value="POTASSIUM VOLTAGE-GATED CHANNEL SUBFAMILY B MEMBER 1"/>
    <property type="match status" value="1"/>
</dbReference>
<evidence type="ECO:0000256" key="15">
    <source>
        <dbReference type="ARBA" id="ARBA00023136"/>
    </source>
</evidence>
<feature type="region of interest" description="Disordered" evidence="20">
    <location>
        <begin position="465"/>
        <end position="514"/>
    </location>
</feature>
<dbReference type="InterPro" id="IPR003131">
    <property type="entry name" value="T1-type_BTB"/>
</dbReference>
<organism evidence="23 24">
    <name type="scientific">Mugilogobius chulae</name>
    <name type="common">yellowstripe goby</name>
    <dbReference type="NCBI Taxonomy" id="88201"/>
    <lineage>
        <taxon>Eukaryota</taxon>
        <taxon>Metazoa</taxon>
        <taxon>Chordata</taxon>
        <taxon>Craniata</taxon>
        <taxon>Vertebrata</taxon>
        <taxon>Euteleostomi</taxon>
        <taxon>Actinopterygii</taxon>
        <taxon>Neopterygii</taxon>
        <taxon>Teleostei</taxon>
        <taxon>Neoteleostei</taxon>
        <taxon>Acanthomorphata</taxon>
        <taxon>Gobiaria</taxon>
        <taxon>Gobiiformes</taxon>
        <taxon>Gobioidei</taxon>
        <taxon>Gobiidae</taxon>
        <taxon>Gobionellinae</taxon>
        <taxon>Mugilogobius</taxon>
    </lineage>
</organism>
<dbReference type="PRINTS" id="PR01491">
    <property type="entry name" value="KVCHANNEL"/>
</dbReference>
<dbReference type="GO" id="GO:0043204">
    <property type="term" value="C:perikaryon"/>
    <property type="evidence" value="ECO:0007669"/>
    <property type="project" value="UniProtKB-SubCell"/>
</dbReference>
<dbReference type="FunFam" id="3.30.710.10:FF:000010">
    <property type="entry name" value="Potassium voltage-gated channel subfamily B member"/>
    <property type="match status" value="1"/>
</dbReference>
<dbReference type="SUPFAM" id="SSF81324">
    <property type="entry name" value="Voltage-gated potassium channels"/>
    <property type="match status" value="1"/>
</dbReference>
<gene>
    <name evidence="23" type="ORF">WMY93_012464</name>
</gene>
<evidence type="ECO:0000256" key="1">
    <source>
        <dbReference type="ARBA" id="ARBA00004141"/>
    </source>
</evidence>
<reference evidence="24" key="1">
    <citation type="submission" date="2024-04" db="EMBL/GenBank/DDBJ databases">
        <title>Salinicola lusitanus LLJ914,a marine bacterium isolated from the Okinawa Trough.</title>
        <authorList>
            <person name="Li J."/>
        </authorList>
    </citation>
    <scope>NUCLEOTIDE SEQUENCE [LARGE SCALE GENOMIC DNA]</scope>
</reference>
<evidence type="ECO:0000256" key="17">
    <source>
        <dbReference type="ARBA" id="ARBA00023303"/>
    </source>
</evidence>
<protein>
    <recommendedName>
        <fullName evidence="22">BTB domain-containing protein</fullName>
    </recommendedName>
</protein>
<feature type="compositionally biased region" description="Polar residues" evidence="20">
    <location>
        <begin position="593"/>
        <end position="614"/>
    </location>
</feature>
<keyword evidence="10" id="KW-0631">Potassium channel</keyword>
<keyword evidence="15 21" id="KW-0472">Membrane</keyword>
<evidence type="ECO:0000256" key="5">
    <source>
        <dbReference type="ARBA" id="ARBA00022448"/>
    </source>
</evidence>
<evidence type="ECO:0000256" key="16">
    <source>
        <dbReference type="ARBA" id="ARBA00023273"/>
    </source>
</evidence>
<keyword evidence="17" id="KW-0407">Ion channel</keyword>
<keyword evidence="16" id="KW-0966">Cell projection</keyword>
<comment type="catalytic activity">
    <reaction evidence="18">
        <text>K(+)(in) = K(+)(out)</text>
        <dbReference type="Rhea" id="RHEA:29463"/>
        <dbReference type="ChEBI" id="CHEBI:29103"/>
    </reaction>
</comment>
<accession>A0AAW0PHP6</accession>
<keyword evidence="5" id="KW-0813">Transport</keyword>
<evidence type="ECO:0000256" key="20">
    <source>
        <dbReference type="SAM" id="MobiDB-lite"/>
    </source>
</evidence>
<feature type="transmembrane region" description="Helical" evidence="21">
    <location>
        <begin position="325"/>
        <end position="345"/>
    </location>
</feature>
<evidence type="ECO:0000256" key="3">
    <source>
        <dbReference type="ARBA" id="ARBA00004279"/>
    </source>
</evidence>
<feature type="region of interest" description="Disordered" evidence="20">
    <location>
        <begin position="593"/>
        <end position="651"/>
    </location>
</feature>
<evidence type="ECO:0000256" key="12">
    <source>
        <dbReference type="ARBA" id="ARBA00022958"/>
    </source>
</evidence>
<evidence type="ECO:0000256" key="8">
    <source>
        <dbReference type="ARBA" id="ARBA00022553"/>
    </source>
</evidence>
<evidence type="ECO:0000256" key="10">
    <source>
        <dbReference type="ARBA" id="ARBA00022826"/>
    </source>
</evidence>
<dbReference type="PRINTS" id="PR00169">
    <property type="entry name" value="KCHANNEL"/>
</dbReference>
<dbReference type="GO" id="GO:0001508">
    <property type="term" value="P:action potential"/>
    <property type="evidence" value="ECO:0007669"/>
    <property type="project" value="TreeGrafter"/>
</dbReference>
<dbReference type="FunFam" id="1.10.287.70:FF:000034">
    <property type="entry name" value="Potassium voltage-gated channel subfamily B member"/>
    <property type="match status" value="1"/>
</dbReference>
<feature type="transmembrane region" description="Helical" evidence="21">
    <location>
        <begin position="386"/>
        <end position="410"/>
    </location>
</feature>
<dbReference type="InterPro" id="IPR005821">
    <property type="entry name" value="Ion_trans_dom"/>
</dbReference>
<dbReference type="Pfam" id="PF00520">
    <property type="entry name" value="Ion_trans"/>
    <property type="match status" value="1"/>
</dbReference>
<dbReference type="GO" id="GO:0008076">
    <property type="term" value="C:voltage-gated potassium channel complex"/>
    <property type="evidence" value="ECO:0007669"/>
    <property type="project" value="InterPro"/>
</dbReference>
<feature type="coiled-coil region" evidence="19">
    <location>
        <begin position="128"/>
        <end position="155"/>
    </location>
</feature>
<evidence type="ECO:0000256" key="11">
    <source>
        <dbReference type="ARBA" id="ARBA00022882"/>
    </source>
</evidence>
<dbReference type="FunFam" id="1.20.120.350:FF:000018">
    <property type="entry name" value="Potassium voltage-gated channel subfamily B member"/>
    <property type="match status" value="1"/>
</dbReference>
<evidence type="ECO:0000256" key="6">
    <source>
        <dbReference type="ARBA" id="ARBA00022475"/>
    </source>
</evidence>
<dbReference type="PRINTS" id="PR01495">
    <property type="entry name" value="SHABCHANNEL"/>
</dbReference>
<dbReference type="PANTHER" id="PTHR11537">
    <property type="entry name" value="VOLTAGE-GATED POTASSIUM CHANNEL"/>
    <property type="match status" value="1"/>
</dbReference>
<evidence type="ECO:0000256" key="13">
    <source>
        <dbReference type="ARBA" id="ARBA00022989"/>
    </source>
</evidence>
<sequence length="651" mass="74171">MKGVTTATILPPDTMDIIRSKTQTRRVRLNVGGLLHEVLWRTLDRLPRTRLGKLRDCNTHESIMEICDDYSLDNNEYFFDRHPGAFTSILNFYRTGKLHMMEEMCALSFSQELDFWGIDEIYLESCCQARYHQKKEQMNEELKREAENLREREGEEFSTTCCSEKRRKLWDLLEKPSSSFSAKILAIISILFIVLSTIALSLNTLPELQDTDEFGQPTDNPQLAHVEAVCIAWFTMEYLLRFLSSPNKWKFFKGPLNIIDLLAILPYYVTIFLTESNKSVLQFQNVRRVVQIFRIMRILRILKLARHSTGLQSLGFTLRRSYNELGLLILFLAMGIMIFSSLVFFAEKDEEDTKFKSIPASFWWATITMTTVGYGDIYPKTLLGKIVGGLCCIAGVLVIALPIPIIVNNFSEFYKEQKRQEKAIKRREALERAKRNGSIVSMNIKDAFVRGVELMDVMVDEVIENKKGKPQDNHISPSMHTKDLTNLRSNNSSPTRNLDSAFKQQVQMSSSPQHLSAEKLEEIYNKMSQSDVHGNSSKDKGLGSKSMRQRSEMEMGALPTAPLCSTTDPVTDMKSISSIDSFMSCATDFPDSSRFSQSPIGSIHQSKVSTNPSLEPTIEADHEGSQGSLTPRSLQKSYQDRHINHPLKSHT</sequence>
<keyword evidence="9 21" id="KW-0812">Transmembrane</keyword>
<dbReference type="Pfam" id="PF02214">
    <property type="entry name" value="BTB_2"/>
    <property type="match status" value="1"/>
</dbReference>
<proteinExistence type="predicted"/>
<evidence type="ECO:0000256" key="18">
    <source>
        <dbReference type="ARBA" id="ARBA00034430"/>
    </source>
</evidence>
<dbReference type="GO" id="GO:0005251">
    <property type="term" value="F:delayed rectifier potassium channel activity"/>
    <property type="evidence" value="ECO:0007669"/>
    <property type="project" value="TreeGrafter"/>
</dbReference>
<keyword evidence="14" id="KW-0406">Ion transport</keyword>
<dbReference type="GO" id="GO:0030425">
    <property type="term" value="C:dendrite"/>
    <property type="evidence" value="ECO:0007669"/>
    <property type="project" value="UniProtKB-SubCell"/>
</dbReference>
<keyword evidence="11" id="KW-0851">Voltage-gated channel</keyword>
<feature type="domain" description="BTB" evidence="22">
    <location>
        <begin position="25"/>
        <end position="134"/>
    </location>
</feature>